<dbReference type="InterPro" id="IPR001034">
    <property type="entry name" value="DeoR_HTH"/>
</dbReference>
<dbReference type="SUPFAM" id="SSF100950">
    <property type="entry name" value="NagB/RpiA/CoA transferase-like"/>
    <property type="match status" value="1"/>
</dbReference>
<dbReference type="InterPro" id="IPR037171">
    <property type="entry name" value="NagB/RpiA_transferase-like"/>
</dbReference>
<dbReference type="Pfam" id="PF08220">
    <property type="entry name" value="HTH_DeoR"/>
    <property type="match status" value="1"/>
</dbReference>
<accession>A0A9D1H3C9</accession>
<comment type="caution">
    <text evidence="5">The sequence shown here is derived from an EMBL/GenBank/DDBJ whole genome shotgun (WGS) entry which is preliminary data.</text>
</comment>
<dbReference type="PROSITE" id="PS00894">
    <property type="entry name" value="HTH_DEOR_1"/>
    <property type="match status" value="1"/>
</dbReference>
<dbReference type="PROSITE" id="PS51000">
    <property type="entry name" value="HTH_DEOR_2"/>
    <property type="match status" value="1"/>
</dbReference>
<dbReference type="AlphaFoldDB" id="A0A9D1H3C9"/>
<dbReference type="Proteomes" id="UP000824165">
    <property type="component" value="Unassembled WGS sequence"/>
</dbReference>
<organism evidence="5 6">
    <name type="scientific">Candidatus Ornithomonoglobus intestinigallinarum</name>
    <dbReference type="NCBI Taxonomy" id="2840894"/>
    <lineage>
        <taxon>Bacteria</taxon>
        <taxon>Bacillati</taxon>
        <taxon>Bacillota</taxon>
        <taxon>Clostridia</taxon>
        <taxon>Candidatus Ornithomonoglobus</taxon>
    </lineage>
</organism>
<dbReference type="PANTHER" id="PTHR30363:SF44">
    <property type="entry name" value="AGA OPERON TRANSCRIPTIONAL REPRESSOR-RELATED"/>
    <property type="match status" value="1"/>
</dbReference>
<keyword evidence="1" id="KW-0805">Transcription regulation</keyword>
<dbReference type="InterPro" id="IPR036390">
    <property type="entry name" value="WH_DNA-bd_sf"/>
</dbReference>
<evidence type="ECO:0000256" key="2">
    <source>
        <dbReference type="ARBA" id="ARBA00023125"/>
    </source>
</evidence>
<dbReference type="SMART" id="SM00420">
    <property type="entry name" value="HTH_DEOR"/>
    <property type="match status" value="1"/>
</dbReference>
<proteinExistence type="predicted"/>
<keyword evidence="3" id="KW-0804">Transcription</keyword>
<protein>
    <submittedName>
        <fullName evidence="5">DeoR/GlpR transcriptional regulator</fullName>
    </submittedName>
</protein>
<dbReference type="Pfam" id="PF00455">
    <property type="entry name" value="DeoRC"/>
    <property type="match status" value="1"/>
</dbReference>
<evidence type="ECO:0000313" key="6">
    <source>
        <dbReference type="Proteomes" id="UP000824165"/>
    </source>
</evidence>
<dbReference type="InterPro" id="IPR036388">
    <property type="entry name" value="WH-like_DNA-bd_sf"/>
</dbReference>
<keyword evidence="2" id="KW-0238">DNA-binding</keyword>
<reference evidence="5" key="2">
    <citation type="journal article" date="2021" name="PeerJ">
        <title>Extensive microbial diversity within the chicken gut microbiome revealed by metagenomics and culture.</title>
        <authorList>
            <person name="Gilroy R."/>
            <person name="Ravi A."/>
            <person name="Getino M."/>
            <person name="Pursley I."/>
            <person name="Horton D.L."/>
            <person name="Alikhan N.F."/>
            <person name="Baker D."/>
            <person name="Gharbi K."/>
            <person name="Hall N."/>
            <person name="Watson M."/>
            <person name="Adriaenssens E.M."/>
            <person name="Foster-Nyarko E."/>
            <person name="Jarju S."/>
            <person name="Secka A."/>
            <person name="Antonio M."/>
            <person name="Oren A."/>
            <person name="Chaudhuri R.R."/>
            <person name="La Ragione R."/>
            <person name="Hildebrand F."/>
            <person name="Pallen M.J."/>
        </authorList>
    </citation>
    <scope>NUCLEOTIDE SEQUENCE</scope>
    <source>
        <strain evidence="5">CHK181-108</strain>
    </source>
</reference>
<evidence type="ECO:0000313" key="5">
    <source>
        <dbReference type="EMBL" id="HIT84754.1"/>
    </source>
</evidence>
<feature type="domain" description="HTH deoR-type" evidence="4">
    <location>
        <begin position="3"/>
        <end position="58"/>
    </location>
</feature>
<dbReference type="PRINTS" id="PR00037">
    <property type="entry name" value="HTHLACR"/>
</dbReference>
<dbReference type="EMBL" id="DVLU01000020">
    <property type="protein sequence ID" value="HIT84754.1"/>
    <property type="molecule type" value="Genomic_DNA"/>
</dbReference>
<dbReference type="InterPro" id="IPR014036">
    <property type="entry name" value="DeoR-like_C"/>
</dbReference>
<reference evidence="5" key="1">
    <citation type="submission" date="2020-10" db="EMBL/GenBank/DDBJ databases">
        <authorList>
            <person name="Gilroy R."/>
        </authorList>
    </citation>
    <scope>NUCLEOTIDE SEQUENCE</scope>
    <source>
        <strain evidence="5">CHK181-108</strain>
    </source>
</reference>
<dbReference type="SMART" id="SM01134">
    <property type="entry name" value="DeoRC"/>
    <property type="match status" value="1"/>
</dbReference>
<dbReference type="SUPFAM" id="SSF46785">
    <property type="entry name" value="Winged helix' DNA-binding domain"/>
    <property type="match status" value="1"/>
</dbReference>
<evidence type="ECO:0000256" key="1">
    <source>
        <dbReference type="ARBA" id="ARBA00023015"/>
    </source>
</evidence>
<dbReference type="GO" id="GO:0003700">
    <property type="term" value="F:DNA-binding transcription factor activity"/>
    <property type="evidence" value="ECO:0007669"/>
    <property type="project" value="InterPro"/>
</dbReference>
<name>A0A9D1H3C9_9FIRM</name>
<gene>
    <name evidence="5" type="ORF">IAA60_02485</name>
</gene>
<dbReference type="InterPro" id="IPR018356">
    <property type="entry name" value="Tscrpt_reg_HTH_DeoR_CS"/>
</dbReference>
<dbReference type="InterPro" id="IPR050313">
    <property type="entry name" value="Carb_Metab_HTH_regulators"/>
</dbReference>
<evidence type="ECO:0000256" key="3">
    <source>
        <dbReference type="ARBA" id="ARBA00023163"/>
    </source>
</evidence>
<dbReference type="Gene3D" id="1.10.10.10">
    <property type="entry name" value="Winged helix-like DNA-binding domain superfamily/Winged helix DNA-binding domain"/>
    <property type="match status" value="1"/>
</dbReference>
<sequence length="254" mass="28129">MLAVERRSCIEQLINENGSVLVTDLARQFDVTAETIRNDLYKLEKQGVLIRTYGGATLVESNATDMTITERDTVSYAEKQRIGKRAAQMIRSGETVFLDASTSAWHLARNIKDKNGITVITNASKIVSELAECEGIRVICTGGELTPRNVSYIGRIAEKTIRENYFANKCFFSCKGVSLAHGLADSSEGEAEIKKAMIKNSESVIFLCDHNKLGRLGVPHIAGLDAVDCFITDVKLSEEWNEELERYDVSLITV</sequence>
<dbReference type="PANTHER" id="PTHR30363">
    <property type="entry name" value="HTH-TYPE TRANSCRIPTIONAL REGULATOR SRLR-RELATED"/>
    <property type="match status" value="1"/>
</dbReference>
<evidence type="ECO:0000259" key="4">
    <source>
        <dbReference type="PROSITE" id="PS51000"/>
    </source>
</evidence>
<dbReference type="GO" id="GO:0003677">
    <property type="term" value="F:DNA binding"/>
    <property type="evidence" value="ECO:0007669"/>
    <property type="project" value="UniProtKB-KW"/>
</dbReference>